<dbReference type="InterPro" id="IPR036396">
    <property type="entry name" value="Cyt_P450_sf"/>
</dbReference>
<comment type="pathway">
    <text evidence="2">Secondary metabolite biosynthesis.</text>
</comment>
<dbReference type="GO" id="GO:0016705">
    <property type="term" value="F:oxidoreductase activity, acting on paired donors, with incorporation or reduction of molecular oxygen"/>
    <property type="evidence" value="ECO:0007669"/>
    <property type="project" value="InterPro"/>
</dbReference>
<dbReference type="InterPro" id="IPR001128">
    <property type="entry name" value="Cyt_P450"/>
</dbReference>
<reference evidence="9 10" key="1">
    <citation type="submission" date="2014-11" db="EMBL/GenBank/DDBJ databases">
        <authorList>
            <person name="Wibberg Daniel"/>
        </authorList>
    </citation>
    <scope>NUCLEOTIDE SEQUENCE [LARGE SCALE GENOMIC DNA]</scope>
    <source>
        <strain evidence="9">Rhizoctonia solani AG1-IB 7/3/14</strain>
    </source>
</reference>
<evidence type="ECO:0000256" key="7">
    <source>
        <dbReference type="ARBA" id="ARBA00023004"/>
    </source>
</evidence>
<keyword evidence="7" id="KW-0408">Iron</keyword>
<comment type="similarity">
    <text evidence="3">Belongs to the cytochrome P450 family.</text>
</comment>
<dbReference type="Pfam" id="PF00067">
    <property type="entry name" value="p450"/>
    <property type="match status" value="1"/>
</dbReference>
<keyword evidence="4" id="KW-0349">Heme</keyword>
<evidence type="ECO:0000256" key="5">
    <source>
        <dbReference type="ARBA" id="ARBA00022723"/>
    </source>
</evidence>
<dbReference type="Proteomes" id="UP000059188">
    <property type="component" value="Unassembled WGS sequence"/>
</dbReference>
<comment type="cofactor">
    <cofactor evidence="1">
        <name>heme</name>
        <dbReference type="ChEBI" id="CHEBI:30413"/>
    </cofactor>
</comment>
<dbReference type="GO" id="GO:0004497">
    <property type="term" value="F:monooxygenase activity"/>
    <property type="evidence" value="ECO:0007669"/>
    <property type="project" value="UniProtKB-KW"/>
</dbReference>
<keyword evidence="8" id="KW-0503">Monooxygenase</keyword>
<dbReference type="Gene3D" id="1.10.630.10">
    <property type="entry name" value="Cytochrome P450"/>
    <property type="match status" value="1"/>
</dbReference>
<evidence type="ECO:0000256" key="6">
    <source>
        <dbReference type="ARBA" id="ARBA00023002"/>
    </source>
</evidence>
<keyword evidence="5" id="KW-0479">Metal-binding</keyword>
<accession>A0A0B7FSF1</accession>
<dbReference type="STRING" id="1108050.A0A0B7FSF1"/>
<evidence type="ECO:0000313" key="10">
    <source>
        <dbReference type="Proteomes" id="UP000059188"/>
    </source>
</evidence>
<gene>
    <name evidence="9" type="ORF">RSOLAG1IB_09130</name>
</gene>
<evidence type="ECO:0000256" key="4">
    <source>
        <dbReference type="ARBA" id="ARBA00022617"/>
    </source>
</evidence>
<dbReference type="EMBL" id="LN679138">
    <property type="protein sequence ID" value="CEL59153.1"/>
    <property type="molecule type" value="Genomic_DNA"/>
</dbReference>
<evidence type="ECO:0000256" key="1">
    <source>
        <dbReference type="ARBA" id="ARBA00001971"/>
    </source>
</evidence>
<dbReference type="PANTHER" id="PTHR46300:SF7">
    <property type="entry name" value="P450, PUTATIVE (EUROFUNG)-RELATED"/>
    <property type="match status" value="1"/>
</dbReference>
<dbReference type="InterPro" id="IPR002401">
    <property type="entry name" value="Cyt_P450_E_grp-I"/>
</dbReference>
<organism evidence="9 10">
    <name type="scientific">Thanatephorus cucumeris (strain AG1-IB / isolate 7/3/14)</name>
    <name type="common">Lettuce bottom rot fungus</name>
    <name type="synonym">Rhizoctonia solani</name>
    <dbReference type="NCBI Taxonomy" id="1108050"/>
    <lineage>
        <taxon>Eukaryota</taxon>
        <taxon>Fungi</taxon>
        <taxon>Dikarya</taxon>
        <taxon>Basidiomycota</taxon>
        <taxon>Agaricomycotina</taxon>
        <taxon>Agaricomycetes</taxon>
        <taxon>Cantharellales</taxon>
        <taxon>Ceratobasidiaceae</taxon>
        <taxon>Rhizoctonia</taxon>
        <taxon>Rhizoctonia solani AG-1</taxon>
    </lineage>
</organism>
<protein>
    <submittedName>
        <fullName evidence="9">O-methylsterigmatocystin oxidoreductase</fullName>
    </submittedName>
</protein>
<dbReference type="GO" id="GO:0020037">
    <property type="term" value="F:heme binding"/>
    <property type="evidence" value="ECO:0007669"/>
    <property type="project" value="InterPro"/>
</dbReference>
<dbReference type="AlphaFoldDB" id="A0A0B7FSF1"/>
<proteinExistence type="inferred from homology"/>
<keyword evidence="6" id="KW-0560">Oxidoreductase</keyword>
<keyword evidence="10" id="KW-1185">Reference proteome</keyword>
<evidence type="ECO:0000256" key="3">
    <source>
        <dbReference type="ARBA" id="ARBA00010617"/>
    </source>
</evidence>
<dbReference type="PANTHER" id="PTHR46300">
    <property type="entry name" value="P450, PUTATIVE (EUROFUNG)-RELATED-RELATED"/>
    <property type="match status" value="1"/>
</dbReference>
<dbReference type="GO" id="GO:0005506">
    <property type="term" value="F:iron ion binding"/>
    <property type="evidence" value="ECO:0007669"/>
    <property type="project" value="InterPro"/>
</dbReference>
<dbReference type="SUPFAM" id="SSF48264">
    <property type="entry name" value="Cytochrome P450"/>
    <property type="match status" value="1"/>
</dbReference>
<sequence length="403" mass="45798">MTNTQVNHSIVPISLTVLLLYQCWRLARRPKVRHPPSPKSLPLVGNLFSVPQGEEHVTFAKIGKQLDSDIVYLEILGQKIIVLNSAEAASDLLDKRSALYSDRPCIPMVSDPLLMDWSKTVTLAGYGDVWRNYRRIMNNWLNRRDVVQFGVLQERQARLLLKRLLNITSHSQPFRLVRDELFFMVGSLMLQVAYGYEPQSPQDQFYTEVQLTFENAVLAAMQTNFLVNVFPAMSCIPSWFPWTGWKSTGREWGIQQEKSKANLYEWTKAQVAAGTHQASLLGLLFQDHELLSGLSPAEKEERLMEVGVILFGAGTDTTSSFVLNFIAAMVLNPRAQARAQQELDTVLGRVGLPSISDRERLPYIRNLIDEVLRMYPIVPLAIPHMCFQDDVYRGYNIEKGTIV</sequence>
<evidence type="ECO:0000256" key="2">
    <source>
        <dbReference type="ARBA" id="ARBA00005179"/>
    </source>
</evidence>
<dbReference type="InterPro" id="IPR050364">
    <property type="entry name" value="Cytochrome_P450_fung"/>
</dbReference>
<evidence type="ECO:0000313" key="9">
    <source>
        <dbReference type="EMBL" id="CEL59153.1"/>
    </source>
</evidence>
<evidence type="ECO:0000256" key="8">
    <source>
        <dbReference type="ARBA" id="ARBA00023033"/>
    </source>
</evidence>
<name>A0A0B7FSF1_THACB</name>
<dbReference type="PRINTS" id="PR00463">
    <property type="entry name" value="EP450I"/>
</dbReference>
<dbReference type="OrthoDB" id="2789670at2759"/>